<protein>
    <submittedName>
        <fullName evidence="1">Uncharacterized protein</fullName>
    </submittedName>
</protein>
<name>A0ACC2SPM9_9FUNG</name>
<dbReference type="EMBL" id="QTSX02004491">
    <property type="protein sequence ID" value="KAJ9064342.1"/>
    <property type="molecule type" value="Genomic_DNA"/>
</dbReference>
<keyword evidence="2" id="KW-1185">Reference proteome</keyword>
<proteinExistence type="predicted"/>
<evidence type="ECO:0000313" key="1">
    <source>
        <dbReference type="EMBL" id="KAJ9064342.1"/>
    </source>
</evidence>
<comment type="caution">
    <text evidence="1">The sequence shown here is derived from an EMBL/GenBank/DDBJ whole genome shotgun (WGS) entry which is preliminary data.</text>
</comment>
<sequence length="87" mass="9436">MITFDGSLIASWGFELAYKSEWCNQINCSTSTLLFLPGIGIDCPTTSITSSMGPMPGSPPKSIPMGFTNQFGSINLLYFIIKIPLPK</sequence>
<accession>A0ACC2SPM9</accession>
<evidence type="ECO:0000313" key="2">
    <source>
        <dbReference type="Proteomes" id="UP001165960"/>
    </source>
</evidence>
<dbReference type="Proteomes" id="UP001165960">
    <property type="component" value="Unassembled WGS sequence"/>
</dbReference>
<reference evidence="1" key="1">
    <citation type="submission" date="2022-04" db="EMBL/GenBank/DDBJ databases">
        <title>Genome of the entomopathogenic fungus Entomophthora muscae.</title>
        <authorList>
            <person name="Elya C."/>
            <person name="Lovett B.R."/>
            <person name="Lee E."/>
            <person name="Macias A.M."/>
            <person name="Hajek A.E."/>
            <person name="De Bivort B.L."/>
            <person name="Kasson M.T."/>
            <person name="De Fine Licht H.H."/>
            <person name="Stajich J.E."/>
        </authorList>
    </citation>
    <scope>NUCLEOTIDE SEQUENCE</scope>
    <source>
        <strain evidence="1">Berkeley</strain>
    </source>
</reference>
<gene>
    <name evidence="1" type="ORF">DSO57_1031742</name>
</gene>
<organism evidence="1 2">
    <name type="scientific">Entomophthora muscae</name>
    <dbReference type="NCBI Taxonomy" id="34485"/>
    <lineage>
        <taxon>Eukaryota</taxon>
        <taxon>Fungi</taxon>
        <taxon>Fungi incertae sedis</taxon>
        <taxon>Zoopagomycota</taxon>
        <taxon>Entomophthoromycotina</taxon>
        <taxon>Entomophthoromycetes</taxon>
        <taxon>Entomophthorales</taxon>
        <taxon>Entomophthoraceae</taxon>
        <taxon>Entomophthora</taxon>
    </lineage>
</organism>